<keyword evidence="12" id="KW-1185">Reference proteome</keyword>
<dbReference type="RefSeq" id="WP_066660989.1">
    <property type="nucleotide sequence ID" value="NZ_CP011402.1"/>
</dbReference>
<reference evidence="12" key="1">
    <citation type="submission" date="2016-10" db="EMBL/GenBank/DDBJ databases">
        <authorList>
            <person name="Varghese N."/>
        </authorList>
    </citation>
    <scope>NUCLEOTIDE SEQUENCE [LARGE SCALE GENOMIC DNA]</scope>
    <source>
        <strain evidence="12">DSM 21843</strain>
    </source>
</reference>
<evidence type="ECO:0000256" key="7">
    <source>
        <dbReference type="ARBA" id="ARBA00023136"/>
    </source>
</evidence>
<evidence type="ECO:0000259" key="10">
    <source>
        <dbReference type="Pfam" id="PF03553"/>
    </source>
</evidence>
<evidence type="ECO:0000256" key="2">
    <source>
        <dbReference type="ARBA" id="ARBA00022448"/>
    </source>
</evidence>
<keyword evidence="4" id="KW-1003">Cell membrane</keyword>
<feature type="domain" description="Na+/H+ antiporter NhaC-like C-terminal" evidence="10">
    <location>
        <begin position="236"/>
        <end position="426"/>
    </location>
</feature>
<dbReference type="EMBL" id="FOEC01000003">
    <property type="protein sequence ID" value="SEO65602.1"/>
    <property type="molecule type" value="Genomic_DNA"/>
</dbReference>
<dbReference type="InterPro" id="IPR052180">
    <property type="entry name" value="NhaC_Na-H+_Antiporter"/>
</dbReference>
<evidence type="ECO:0000256" key="8">
    <source>
        <dbReference type="ARBA" id="ARBA00038435"/>
    </source>
</evidence>
<feature type="transmembrane region" description="Helical" evidence="9">
    <location>
        <begin position="199"/>
        <end position="221"/>
    </location>
</feature>
<feature type="transmembrane region" description="Helical" evidence="9">
    <location>
        <begin position="387"/>
        <end position="408"/>
    </location>
</feature>
<keyword evidence="5 9" id="KW-0812">Transmembrane</keyword>
<name>A0A172RWU5_9ACTN</name>
<feature type="transmembrane region" description="Helical" evidence="9">
    <location>
        <begin position="415"/>
        <end position="433"/>
    </location>
</feature>
<comment type="subcellular location">
    <subcellularLocation>
        <location evidence="1">Cell membrane</location>
        <topology evidence="1">Multi-pass membrane protein</topology>
    </subcellularLocation>
</comment>
<evidence type="ECO:0000313" key="11">
    <source>
        <dbReference type="EMBL" id="SEO65602.1"/>
    </source>
</evidence>
<dbReference type="InterPro" id="IPR018461">
    <property type="entry name" value="Na/H_Antiport_NhaC-like_C"/>
</dbReference>
<dbReference type="PANTHER" id="PTHR33451">
    <property type="entry name" value="MALATE-2H(+)/NA(+)-LACTATE ANTIPORTER"/>
    <property type="match status" value="1"/>
</dbReference>
<evidence type="ECO:0000256" key="1">
    <source>
        <dbReference type="ARBA" id="ARBA00004651"/>
    </source>
</evidence>
<accession>A0A172RWU5</accession>
<evidence type="ECO:0000256" key="9">
    <source>
        <dbReference type="SAM" id="Phobius"/>
    </source>
</evidence>
<sequence length="452" mass="47686">MVEKDTKSALALVPFLTFIVIYLGAGIILQAQGVEMAFYQFPAVTAVFVAAIVAFILFHRHGIHENFATFARGAGSEDIMTMLMIFLLAGAFSEVAGAMGGIESTVNLCVSFLPPAWLVVGMFVISAFLSTATGTSMGTLGALVPIALGIANAAGLDLSIVVASCIGGAMFGDNLSMISDTTIASTRTQGVELKDKFRANFFCALPAAVLTIVLMLVFAPIAATGAAEVGSYDLLKVLPYVLVLVLALVGLNVFLVLVSGIAVAGIIGIAYGDLTVLTFSTEIWLGFQNMIEVFILSIFIGGIAELTKEHGGLNWLIDKIGGALRGKRSAQVGLCALAGLTDAATANNTIAILVDGEVARDISQKYRIDPRRTASILDTFTCIVQGLIPYGAQFLLVVSLTGGAVNILDVIPYNFYLFLLAVFTLLSIFIPAYEKLTLKGEWDWEAGKPAGE</sequence>
<dbReference type="GO" id="GO:0005886">
    <property type="term" value="C:plasma membrane"/>
    <property type="evidence" value="ECO:0007669"/>
    <property type="project" value="UniProtKB-SubCell"/>
</dbReference>
<evidence type="ECO:0000256" key="3">
    <source>
        <dbReference type="ARBA" id="ARBA00022449"/>
    </source>
</evidence>
<evidence type="ECO:0000256" key="4">
    <source>
        <dbReference type="ARBA" id="ARBA00022475"/>
    </source>
</evidence>
<feature type="domain" description="Na+/H+ antiporter NhaC-like C-terminal" evidence="10">
    <location>
        <begin position="18"/>
        <end position="218"/>
    </location>
</feature>
<proteinExistence type="inferred from homology"/>
<dbReference type="OrthoDB" id="9762978at2"/>
<feature type="transmembrane region" description="Helical" evidence="9">
    <location>
        <begin position="12"/>
        <end position="31"/>
    </location>
</feature>
<evidence type="ECO:0000256" key="5">
    <source>
        <dbReference type="ARBA" id="ARBA00022692"/>
    </source>
</evidence>
<keyword evidence="2" id="KW-0813">Transport</keyword>
<dbReference type="Proteomes" id="UP000182975">
    <property type="component" value="Unassembled WGS sequence"/>
</dbReference>
<comment type="similarity">
    <text evidence="8">Belongs to the NhaC Na(+)/H(+) (TC 2.A.35) antiporter family.</text>
</comment>
<gene>
    <name evidence="11" type="ORF">SAMN02910314_00820</name>
</gene>
<keyword evidence="3" id="KW-0050">Antiport</keyword>
<feature type="transmembrane region" description="Helical" evidence="9">
    <location>
        <begin position="37"/>
        <end position="58"/>
    </location>
</feature>
<organism evidence="11 12">
    <name type="scientific">Denitrobacterium detoxificans</name>
    <dbReference type="NCBI Taxonomy" id="79604"/>
    <lineage>
        <taxon>Bacteria</taxon>
        <taxon>Bacillati</taxon>
        <taxon>Actinomycetota</taxon>
        <taxon>Coriobacteriia</taxon>
        <taxon>Eggerthellales</taxon>
        <taxon>Eggerthellaceae</taxon>
        <taxon>Denitrobacterium</taxon>
    </lineage>
</organism>
<keyword evidence="7 9" id="KW-0472">Membrane</keyword>
<dbReference type="PATRIC" id="fig|79604.3.peg.506"/>
<feature type="transmembrane region" description="Helical" evidence="9">
    <location>
        <begin position="79"/>
        <end position="100"/>
    </location>
</feature>
<dbReference type="PANTHER" id="PTHR33451:SF4">
    <property type="entry name" value="NA+_H+ ANTIPORTER"/>
    <property type="match status" value="1"/>
</dbReference>
<evidence type="ECO:0000256" key="6">
    <source>
        <dbReference type="ARBA" id="ARBA00022989"/>
    </source>
</evidence>
<dbReference type="STRING" id="79604.AAY81_02490"/>
<dbReference type="AlphaFoldDB" id="A0A172RWU5"/>
<feature type="transmembrane region" description="Helical" evidence="9">
    <location>
        <begin position="112"/>
        <end position="130"/>
    </location>
</feature>
<dbReference type="KEGG" id="ddt:AAY81_02490"/>
<protein>
    <submittedName>
        <fullName evidence="11">Na+/H+ antiporter NhaC</fullName>
    </submittedName>
</protein>
<dbReference type="Pfam" id="PF03553">
    <property type="entry name" value="Na_H_antiporter"/>
    <property type="match status" value="2"/>
</dbReference>
<keyword evidence="6 9" id="KW-1133">Transmembrane helix</keyword>
<evidence type="ECO:0000313" key="12">
    <source>
        <dbReference type="Proteomes" id="UP000182975"/>
    </source>
</evidence>
<feature type="transmembrane region" description="Helical" evidence="9">
    <location>
        <begin position="283"/>
        <end position="304"/>
    </location>
</feature>
<dbReference type="GO" id="GO:0015297">
    <property type="term" value="F:antiporter activity"/>
    <property type="evidence" value="ECO:0007669"/>
    <property type="project" value="UniProtKB-KW"/>
</dbReference>
<feature type="transmembrane region" description="Helical" evidence="9">
    <location>
        <begin position="241"/>
        <end position="271"/>
    </location>
</feature>